<keyword evidence="3" id="KW-0809">Transit peptide</keyword>
<dbReference type="WBParaSite" id="TCLT_0000514901-mRNA-1">
    <property type="protein sequence ID" value="TCLT_0000514901-mRNA-1"/>
    <property type="gene ID" value="TCLT_0000514901"/>
</dbReference>
<dbReference type="EMBL" id="UYYF01004322">
    <property type="protein sequence ID" value="VDN02345.1"/>
    <property type="molecule type" value="Genomic_DNA"/>
</dbReference>
<reference evidence="10" key="1">
    <citation type="submission" date="2017-02" db="UniProtKB">
        <authorList>
            <consortium name="WormBaseParasite"/>
        </authorList>
    </citation>
    <scope>IDENTIFICATION</scope>
</reference>
<gene>
    <name evidence="8" type="ORF">TCLT_LOCUS5138</name>
</gene>
<evidence type="ECO:0000313" key="10">
    <source>
        <dbReference type="WBParaSite" id="TCLT_0000514901-mRNA-1"/>
    </source>
</evidence>
<dbReference type="InterPro" id="IPR036418">
    <property type="entry name" value="Cyt_c_oxidase_su6a_sf"/>
</dbReference>
<keyword evidence="9" id="KW-1185">Reference proteome</keyword>
<keyword evidence="4" id="KW-0496">Mitochondrion</keyword>
<sequence>MSQLLCRLLSVTRGDLTRIRLNAMSRTFNTGQVRRTQVTTDYDEEADDRDRFKYDKYYNAAVAVGTPIMLSILIYMAYLGHTLEEHFDQDKYINYPYLTIRRNPLPWGDGNHALFHNKEKNYVPGVGFEKKQEKHH</sequence>
<proteinExistence type="inferred from homology"/>
<name>A0A0N5CXL7_THECL</name>
<dbReference type="InterPro" id="IPR001349">
    <property type="entry name" value="Cyt_c_oxidase_su6a"/>
</dbReference>
<dbReference type="PANTHER" id="PTHR11504:SF0">
    <property type="entry name" value="CYTOCHROME C OXIDASE SUBUNIT"/>
    <property type="match status" value="1"/>
</dbReference>
<dbReference type="OMA" id="GHQMEEH"/>
<evidence type="ECO:0000256" key="7">
    <source>
        <dbReference type="SAM" id="Phobius"/>
    </source>
</evidence>
<evidence type="ECO:0000313" key="9">
    <source>
        <dbReference type="Proteomes" id="UP000276776"/>
    </source>
</evidence>
<dbReference type="Pfam" id="PF02046">
    <property type="entry name" value="COX6A"/>
    <property type="match status" value="1"/>
</dbReference>
<feature type="transmembrane region" description="Helical" evidence="7">
    <location>
        <begin position="57"/>
        <end position="78"/>
    </location>
</feature>
<evidence type="ECO:0000256" key="3">
    <source>
        <dbReference type="ARBA" id="ARBA00022946"/>
    </source>
</evidence>
<dbReference type="Proteomes" id="UP000276776">
    <property type="component" value="Unassembled WGS sequence"/>
</dbReference>
<reference evidence="8 9" key="2">
    <citation type="submission" date="2018-11" db="EMBL/GenBank/DDBJ databases">
        <authorList>
            <consortium name="Pathogen Informatics"/>
        </authorList>
    </citation>
    <scope>NUCLEOTIDE SEQUENCE [LARGE SCALE GENOMIC DNA]</scope>
</reference>
<evidence type="ECO:0000256" key="1">
    <source>
        <dbReference type="ARBA" id="ARBA00004273"/>
    </source>
</evidence>
<dbReference type="PANTHER" id="PTHR11504">
    <property type="entry name" value="CYTOCHROME C OXIDASE POLYPEPTIDE VIA"/>
    <property type="match status" value="1"/>
</dbReference>
<keyword evidence="7" id="KW-1133">Transmembrane helix</keyword>
<evidence type="ECO:0000256" key="6">
    <source>
        <dbReference type="RuleBase" id="RU004396"/>
    </source>
</evidence>
<dbReference type="GO" id="GO:0030234">
    <property type="term" value="F:enzyme regulator activity"/>
    <property type="evidence" value="ECO:0007669"/>
    <property type="project" value="TreeGrafter"/>
</dbReference>
<dbReference type="OrthoDB" id="5947505at2759"/>
<keyword evidence="2" id="KW-0999">Mitochondrion inner membrane</keyword>
<dbReference type="GO" id="GO:0005743">
    <property type="term" value="C:mitochondrial inner membrane"/>
    <property type="evidence" value="ECO:0007669"/>
    <property type="project" value="UniProtKB-SubCell"/>
</dbReference>
<evidence type="ECO:0000313" key="8">
    <source>
        <dbReference type="EMBL" id="VDN02345.1"/>
    </source>
</evidence>
<organism evidence="10">
    <name type="scientific">Thelazia callipaeda</name>
    <name type="common">Oriental eyeworm</name>
    <name type="synonym">Parasitic nematode</name>
    <dbReference type="NCBI Taxonomy" id="103827"/>
    <lineage>
        <taxon>Eukaryota</taxon>
        <taxon>Metazoa</taxon>
        <taxon>Ecdysozoa</taxon>
        <taxon>Nematoda</taxon>
        <taxon>Chromadorea</taxon>
        <taxon>Rhabditida</taxon>
        <taxon>Spirurina</taxon>
        <taxon>Spiruromorpha</taxon>
        <taxon>Thelazioidea</taxon>
        <taxon>Thelaziidae</taxon>
        <taxon>Thelazia</taxon>
    </lineage>
</organism>
<protein>
    <submittedName>
        <fullName evidence="10">Cytochrome c oxidase subunit VIa</fullName>
    </submittedName>
</protein>
<comment type="subcellular location">
    <subcellularLocation>
        <location evidence="1">Mitochondrion inner membrane</location>
    </subcellularLocation>
</comment>
<accession>A0A0N5CXL7</accession>
<dbReference type="SUPFAM" id="SSF81411">
    <property type="entry name" value="Mitochondrial cytochrome c oxidase subunit VIa"/>
    <property type="match status" value="1"/>
</dbReference>
<evidence type="ECO:0000256" key="4">
    <source>
        <dbReference type="ARBA" id="ARBA00023128"/>
    </source>
</evidence>
<evidence type="ECO:0000256" key="5">
    <source>
        <dbReference type="ARBA" id="ARBA00023136"/>
    </source>
</evidence>
<comment type="similarity">
    <text evidence="6">Belongs to the cytochrome c oxidase subunit 6A family.</text>
</comment>
<dbReference type="Gene3D" id="4.10.95.10">
    <property type="entry name" value="Cytochrome c oxidase, subunit VIa"/>
    <property type="match status" value="1"/>
</dbReference>
<dbReference type="AlphaFoldDB" id="A0A0N5CXL7"/>
<keyword evidence="7" id="KW-0812">Transmembrane</keyword>
<dbReference type="STRING" id="103827.A0A0N5CXL7"/>
<keyword evidence="5 7" id="KW-0472">Membrane</keyword>
<evidence type="ECO:0000256" key="2">
    <source>
        <dbReference type="ARBA" id="ARBA00022792"/>
    </source>
</evidence>
<dbReference type="GO" id="GO:0006123">
    <property type="term" value="P:mitochondrial electron transport, cytochrome c to oxygen"/>
    <property type="evidence" value="ECO:0007669"/>
    <property type="project" value="TreeGrafter"/>
</dbReference>